<evidence type="ECO:0000313" key="1">
    <source>
        <dbReference type="EMBL" id="CAF0964626.1"/>
    </source>
</evidence>
<evidence type="ECO:0000313" key="3">
    <source>
        <dbReference type="EMBL" id="CAF3736633.1"/>
    </source>
</evidence>
<organism evidence="2 5">
    <name type="scientific">Didymodactylos carnosus</name>
    <dbReference type="NCBI Taxonomy" id="1234261"/>
    <lineage>
        <taxon>Eukaryota</taxon>
        <taxon>Metazoa</taxon>
        <taxon>Spiralia</taxon>
        <taxon>Gnathifera</taxon>
        <taxon>Rotifera</taxon>
        <taxon>Eurotatoria</taxon>
        <taxon>Bdelloidea</taxon>
        <taxon>Philodinida</taxon>
        <taxon>Philodinidae</taxon>
        <taxon>Didymodactylos</taxon>
    </lineage>
</organism>
<dbReference type="EMBL" id="CAJOBC010082208">
    <property type="protein sequence ID" value="CAF4282640.1"/>
    <property type="molecule type" value="Genomic_DNA"/>
</dbReference>
<protein>
    <recommendedName>
        <fullName evidence="6">Metallo-beta-lactamase domain-containing protein</fullName>
    </recommendedName>
</protein>
<proteinExistence type="predicted"/>
<dbReference type="OrthoDB" id="421671at2759"/>
<dbReference type="EMBL" id="CAJNOQ010016803">
    <property type="protein sequence ID" value="CAF1387792.1"/>
    <property type="molecule type" value="Genomic_DNA"/>
</dbReference>
<keyword evidence="5" id="KW-1185">Reference proteome</keyword>
<gene>
    <name evidence="2" type="ORF">GPM918_LOCUS32646</name>
    <name evidence="1" type="ORF">OVA965_LOCUS12785</name>
    <name evidence="4" type="ORF">SRO942_LOCUS33319</name>
    <name evidence="3" type="ORF">TMI583_LOCUS12788</name>
</gene>
<dbReference type="SUPFAM" id="SSF56281">
    <property type="entry name" value="Metallo-hydrolase/oxidoreductase"/>
    <property type="match status" value="1"/>
</dbReference>
<accession>A0A815K2U9</accession>
<evidence type="ECO:0000313" key="5">
    <source>
        <dbReference type="Proteomes" id="UP000663829"/>
    </source>
</evidence>
<dbReference type="PANTHER" id="PTHR33835:SF1">
    <property type="entry name" value="METALLO-BETA-LACTAMASE DOMAIN-CONTAINING PROTEIN"/>
    <property type="match status" value="1"/>
</dbReference>
<name>A0A815K2U9_9BILA</name>
<sequence length="247" mass="27977">MSSSEPPPYNELIEVAPGFFNVRGHFKMLAGIVDIGTQMSIVRLRNGNFLVIDTVPLTDYLKSEIDRLTDSGSKIEGVLGLHPFHTLAFRPFHNAYPKLKYYGCPRHLRKIPEICWSGSLNDADTRRKWAPEIEMRIPAGAEFISPLPESSNHFSSVFLFHQPSRTLHVDDTLMYSPNPGFFTKLVGFKAGAMVFQPSIKGPGLYPTADAPHQFRNWMRQILTDWNFDNIVSSLPHCIEKNVETDKT</sequence>
<dbReference type="AlphaFoldDB" id="A0A815K2U9"/>
<dbReference type="Proteomes" id="UP000682733">
    <property type="component" value="Unassembled WGS sequence"/>
</dbReference>
<dbReference type="InterPro" id="IPR036866">
    <property type="entry name" value="RibonucZ/Hydroxyglut_hydro"/>
</dbReference>
<dbReference type="InterPro" id="IPR025638">
    <property type="entry name" value="DUF4336"/>
</dbReference>
<evidence type="ECO:0008006" key="6">
    <source>
        <dbReference type="Google" id="ProtNLM"/>
    </source>
</evidence>
<dbReference type="Proteomes" id="UP000677228">
    <property type="component" value="Unassembled WGS sequence"/>
</dbReference>
<evidence type="ECO:0000313" key="4">
    <source>
        <dbReference type="EMBL" id="CAF4282640.1"/>
    </source>
</evidence>
<dbReference type="PANTHER" id="PTHR33835">
    <property type="entry name" value="YALI0C07656P"/>
    <property type="match status" value="1"/>
</dbReference>
<dbReference type="Proteomes" id="UP000681722">
    <property type="component" value="Unassembled WGS sequence"/>
</dbReference>
<dbReference type="EMBL" id="CAJNOK010005210">
    <property type="protein sequence ID" value="CAF0964626.1"/>
    <property type="molecule type" value="Genomic_DNA"/>
</dbReference>
<reference evidence="2" key="1">
    <citation type="submission" date="2021-02" db="EMBL/GenBank/DDBJ databases">
        <authorList>
            <person name="Nowell W R."/>
        </authorList>
    </citation>
    <scope>NUCLEOTIDE SEQUENCE</scope>
</reference>
<comment type="caution">
    <text evidence="2">The sequence shown here is derived from an EMBL/GenBank/DDBJ whole genome shotgun (WGS) entry which is preliminary data.</text>
</comment>
<dbReference type="Proteomes" id="UP000663829">
    <property type="component" value="Unassembled WGS sequence"/>
</dbReference>
<evidence type="ECO:0000313" key="2">
    <source>
        <dbReference type="EMBL" id="CAF1387792.1"/>
    </source>
</evidence>
<dbReference type="EMBL" id="CAJOBA010005215">
    <property type="protein sequence ID" value="CAF3736633.1"/>
    <property type="molecule type" value="Genomic_DNA"/>
</dbReference>